<dbReference type="AlphaFoldDB" id="A0A4D4JDK8"/>
<dbReference type="OrthoDB" id="3689067at2"/>
<evidence type="ECO:0000256" key="1">
    <source>
        <dbReference type="SAM" id="MobiDB-lite"/>
    </source>
</evidence>
<protein>
    <recommendedName>
        <fullName evidence="4">Thiol-disulfide oxidoreductase</fullName>
    </recommendedName>
</protein>
<accession>A0A4D4JDK8</accession>
<comment type="caution">
    <text evidence="2">The sequence shown here is derived from an EMBL/GenBank/DDBJ whole genome shotgun (WGS) entry which is preliminary data.</text>
</comment>
<proteinExistence type="predicted"/>
<keyword evidence="3" id="KW-1185">Reference proteome</keyword>
<evidence type="ECO:0008006" key="4">
    <source>
        <dbReference type="Google" id="ProtNLM"/>
    </source>
</evidence>
<evidence type="ECO:0000313" key="3">
    <source>
        <dbReference type="Proteomes" id="UP000298860"/>
    </source>
</evidence>
<name>A0A4D4JDK8_9PSEU</name>
<reference evidence="3" key="1">
    <citation type="submission" date="2019-04" db="EMBL/GenBank/DDBJ databases">
        <title>Draft genome sequence of Pseudonocardiaceae bacterium SL3-2-4.</title>
        <authorList>
            <person name="Ningsih F."/>
            <person name="Yokota A."/>
            <person name="Sakai Y."/>
            <person name="Nanatani K."/>
            <person name="Yabe S."/>
            <person name="Oetari A."/>
            <person name="Sjamsuridzal W."/>
        </authorList>
    </citation>
    <scope>NUCLEOTIDE SEQUENCE [LARGE SCALE GENOMIC DNA]</scope>
    <source>
        <strain evidence="3">SL3-2-4</strain>
    </source>
</reference>
<gene>
    <name evidence="2" type="ORF">GTS_36200</name>
</gene>
<dbReference type="EMBL" id="BJFL01000019">
    <property type="protein sequence ID" value="GDY31987.1"/>
    <property type="molecule type" value="Genomic_DNA"/>
</dbReference>
<dbReference type="Proteomes" id="UP000298860">
    <property type="component" value="Unassembled WGS sequence"/>
</dbReference>
<feature type="region of interest" description="Disordered" evidence="1">
    <location>
        <begin position="100"/>
        <end position="121"/>
    </location>
</feature>
<organism evidence="2 3">
    <name type="scientific">Gandjariella thermophila</name>
    <dbReference type="NCBI Taxonomy" id="1931992"/>
    <lineage>
        <taxon>Bacteria</taxon>
        <taxon>Bacillati</taxon>
        <taxon>Actinomycetota</taxon>
        <taxon>Actinomycetes</taxon>
        <taxon>Pseudonocardiales</taxon>
        <taxon>Pseudonocardiaceae</taxon>
        <taxon>Gandjariella</taxon>
    </lineage>
</organism>
<dbReference type="RefSeq" id="WP_137815027.1">
    <property type="nucleotide sequence ID" value="NZ_BJFL01000019.1"/>
</dbReference>
<sequence length="121" mass="13238">MSETQTRWVLAFDASCRACWWLSRLVSRTSGGKLEVRPLADQDVREWRDRALGAGAVQRPTLIMVDGPDVVAWTGASMAVKVMRHLGPWSTIRALDALSQSRHAGGRPSPARMGNAGARLL</sequence>
<evidence type="ECO:0000313" key="2">
    <source>
        <dbReference type="EMBL" id="GDY31987.1"/>
    </source>
</evidence>